<feature type="transmembrane region" description="Helical" evidence="6">
    <location>
        <begin position="85"/>
        <end position="104"/>
    </location>
</feature>
<dbReference type="PROSITE" id="PS50850">
    <property type="entry name" value="MFS"/>
    <property type="match status" value="1"/>
</dbReference>
<feature type="domain" description="Major facilitator superfamily (MFS) profile" evidence="7">
    <location>
        <begin position="19"/>
        <end position="502"/>
    </location>
</feature>
<dbReference type="PRINTS" id="PR01036">
    <property type="entry name" value="TCRTETB"/>
</dbReference>
<comment type="caution">
    <text evidence="8">The sequence shown here is derived from an EMBL/GenBank/DDBJ whole genome shotgun (WGS) entry which is preliminary data.</text>
</comment>
<proteinExistence type="predicted"/>
<feature type="transmembrane region" description="Helical" evidence="6">
    <location>
        <begin position="479"/>
        <end position="497"/>
    </location>
</feature>
<evidence type="ECO:0000256" key="3">
    <source>
        <dbReference type="ARBA" id="ARBA00022989"/>
    </source>
</evidence>
<dbReference type="PANTHER" id="PTHR23501:SF197">
    <property type="entry name" value="COMD"/>
    <property type="match status" value="1"/>
</dbReference>
<feature type="transmembrane region" description="Helical" evidence="6">
    <location>
        <begin position="413"/>
        <end position="432"/>
    </location>
</feature>
<feature type="transmembrane region" description="Helical" evidence="6">
    <location>
        <begin position="20"/>
        <end position="42"/>
    </location>
</feature>
<evidence type="ECO:0000256" key="6">
    <source>
        <dbReference type="SAM" id="Phobius"/>
    </source>
</evidence>
<evidence type="ECO:0000313" key="8">
    <source>
        <dbReference type="EMBL" id="KXB81785.1"/>
    </source>
</evidence>
<evidence type="ECO:0000256" key="2">
    <source>
        <dbReference type="ARBA" id="ARBA00022692"/>
    </source>
</evidence>
<reference evidence="8 9" key="1">
    <citation type="submission" date="2016-01" db="EMBL/GenBank/DDBJ databases">
        <authorList>
            <person name="Mitreva M."/>
            <person name="Pepin K.H."/>
            <person name="Mihindukulasuriya K.A."/>
            <person name="Fulton R."/>
            <person name="Fronick C."/>
            <person name="O'Laughlin M."/>
            <person name="Miner T."/>
            <person name="Herter B."/>
            <person name="Rosa B.A."/>
            <person name="Cordes M."/>
            <person name="Tomlinson C."/>
            <person name="Wollam A."/>
            <person name="Palsikar V.B."/>
            <person name="Mardis E.R."/>
            <person name="Wilson R.K."/>
        </authorList>
    </citation>
    <scope>NUCLEOTIDE SEQUENCE [LARGE SCALE GENOMIC DNA]</scope>
    <source>
        <strain evidence="8 9">DNF00696</strain>
    </source>
</reference>
<dbReference type="InterPro" id="IPR020846">
    <property type="entry name" value="MFS_dom"/>
</dbReference>
<dbReference type="Proteomes" id="UP000070572">
    <property type="component" value="Unassembled WGS sequence"/>
</dbReference>
<feature type="transmembrane region" description="Helical" evidence="6">
    <location>
        <begin position="54"/>
        <end position="73"/>
    </location>
</feature>
<dbReference type="SUPFAM" id="SSF103473">
    <property type="entry name" value="MFS general substrate transporter"/>
    <property type="match status" value="1"/>
</dbReference>
<dbReference type="GO" id="GO:0022857">
    <property type="term" value="F:transmembrane transporter activity"/>
    <property type="evidence" value="ECO:0007669"/>
    <property type="project" value="InterPro"/>
</dbReference>
<protein>
    <submittedName>
        <fullName evidence="8">Transporter, major facilitator family protein</fullName>
    </submittedName>
</protein>
<dbReference type="GO" id="GO:0005886">
    <property type="term" value="C:plasma membrane"/>
    <property type="evidence" value="ECO:0007669"/>
    <property type="project" value="UniProtKB-SubCell"/>
</dbReference>
<feature type="transmembrane region" description="Helical" evidence="6">
    <location>
        <begin position="207"/>
        <end position="228"/>
    </location>
</feature>
<dbReference type="InterPro" id="IPR036259">
    <property type="entry name" value="MFS_trans_sf"/>
</dbReference>
<organism evidence="8 9">
    <name type="scientific">Varibaculum cambriense</name>
    <dbReference type="NCBI Taxonomy" id="184870"/>
    <lineage>
        <taxon>Bacteria</taxon>
        <taxon>Bacillati</taxon>
        <taxon>Actinomycetota</taxon>
        <taxon>Actinomycetes</taxon>
        <taxon>Actinomycetales</taxon>
        <taxon>Actinomycetaceae</taxon>
        <taxon>Varibaculum</taxon>
    </lineage>
</organism>
<sequence>MIQKNQDSQPRQSSEVLQVLSGLLMVLFVAVMSVTIIGTALPTMMSALSGSESQYTWIVTAMMLASTVATPVSGKLADMYDSKKLLMGAIGLFTLGSLLSGAVTEAWQLIFTRIVQGLGMGSIMSLTQVVMALIIPPRERGRYNGYIGAVMAVANVSGPLVGGFIVAAPWLGWRWCLWVSIPFSLAAMAVLWRFLKVPAAQISKPRIDFLGTGLITAAVSAALIWLSLAGKTFAFASWQTAVMLALAALFLVAFVLWELHFPEPIIPMWMFTQRTALLAILGSISVGTALNAPPLFFTQFFQIAKGMNPALAGMALLPGMVGTFIASTLIGLLVSRIGRWKRFVVGGFVVMCLGIFLITLIDKNSPYWFCALGMFLLGAGQGASMQNLVLAVQNGVKLRDMGAATSTVTFCRSMGGAIGIQICGFVFTWEIARQVSAGMAKLGKKGAAMADLSTLELDKLTAAQQQVVRDAYAGALGDIFVPLLVLSLIGLVCVCLMKGSELISEYAEHEAQNHQATERERELVRRALEKDQVSRELAQLKQQKHPNKPQDQSASKGEDRDNSPEDEDDLGTDNDHLG</sequence>
<dbReference type="RefSeq" id="WP_060920016.1">
    <property type="nucleotide sequence ID" value="NZ_JASOZV010000005.1"/>
</dbReference>
<gene>
    <name evidence="8" type="ORF">HMPREF1862_00211</name>
</gene>
<evidence type="ECO:0000259" key="7">
    <source>
        <dbReference type="PROSITE" id="PS50850"/>
    </source>
</evidence>
<feature type="region of interest" description="Disordered" evidence="5">
    <location>
        <begin position="532"/>
        <end position="578"/>
    </location>
</feature>
<feature type="transmembrane region" description="Helical" evidence="6">
    <location>
        <begin position="110"/>
        <end position="134"/>
    </location>
</feature>
<evidence type="ECO:0000256" key="4">
    <source>
        <dbReference type="ARBA" id="ARBA00023136"/>
    </source>
</evidence>
<accession>A0AB34X179</accession>
<feature type="transmembrane region" description="Helical" evidence="6">
    <location>
        <begin position="177"/>
        <end position="195"/>
    </location>
</feature>
<keyword evidence="2 6" id="KW-0812">Transmembrane</keyword>
<dbReference type="EMBL" id="LSDN01000005">
    <property type="protein sequence ID" value="KXB81785.1"/>
    <property type="molecule type" value="Genomic_DNA"/>
</dbReference>
<dbReference type="Pfam" id="PF07690">
    <property type="entry name" value="MFS_1"/>
    <property type="match status" value="1"/>
</dbReference>
<feature type="transmembrane region" description="Helical" evidence="6">
    <location>
        <begin position="240"/>
        <end position="259"/>
    </location>
</feature>
<feature type="transmembrane region" description="Helical" evidence="6">
    <location>
        <begin position="343"/>
        <end position="361"/>
    </location>
</feature>
<feature type="transmembrane region" description="Helical" evidence="6">
    <location>
        <begin position="310"/>
        <end position="334"/>
    </location>
</feature>
<dbReference type="PANTHER" id="PTHR23501">
    <property type="entry name" value="MAJOR FACILITATOR SUPERFAMILY"/>
    <property type="match status" value="1"/>
</dbReference>
<evidence type="ECO:0000313" key="9">
    <source>
        <dbReference type="Proteomes" id="UP000070572"/>
    </source>
</evidence>
<keyword evidence="3 6" id="KW-1133">Transmembrane helix</keyword>
<name>A0AB34X179_9ACTO</name>
<dbReference type="InterPro" id="IPR011701">
    <property type="entry name" value="MFS"/>
</dbReference>
<keyword evidence="4 6" id="KW-0472">Membrane</keyword>
<comment type="subcellular location">
    <subcellularLocation>
        <location evidence="1">Cell membrane</location>
        <topology evidence="1">Multi-pass membrane protein</topology>
    </subcellularLocation>
</comment>
<dbReference type="CDD" id="cd17502">
    <property type="entry name" value="MFS_Azr1_MDR_like"/>
    <property type="match status" value="1"/>
</dbReference>
<evidence type="ECO:0000256" key="1">
    <source>
        <dbReference type="ARBA" id="ARBA00004651"/>
    </source>
</evidence>
<dbReference type="Gene3D" id="1.20.1720.10">
    <property type="entry name" value="Multidrug resistance protein D"/>
    <property type="match status" value="1"/>
</dbReference>
<feature type="transmembrane region" description="Helical" evidence="6">
    <location>
        <begin position="271"/>
        <end position="290"/>
    </location>
</feature>
<feature type="transmembrane region" description="Helical" evidence="6">
    <location>
        <begin position="146"/>
        <end position="171"/>
    </location>
</feature>
<dbReference type="Gene3D" id="1.20.1250.20">
    <property type="entry name" value="MFS general substrate transporter like domains"/>
    <property type="match status" value="1"/>
</dbReference>
<feature type="transmembrane region" description="Helical" evidence="6">
    <location>
        <begin position="367"/>
        <end position="392"/>
    </location>
</feature>
<evidence type="ECO:0000256" key="5">
    <source>
        <dbReference type="SAM" id="MobiDB-lite"/>
    </source>
</evidence>
<dbReference type="AlphaFoldDB" id="A0AB34X179"/>